<evidence type="ECO:0000256" key="8">
    <source>
        <dbReference type="ARBA" id="ARBA00038052"/>
    </source>
</evidence>
<dbReference type="PRINTS" id="PR00452">
    <property type="entry name" value="SH3DOMAIN"/>
</dbReference>
<keyword evidence="6" id="KW-0009">Actin-binding</keyword>
<dbReference type="SMART" id="SM00102">
    <property type="entry name" value="ADF"/>
    <property type="match status" value="1"/>
</dbReference>
<dbReference type="Gene3D" id="3.40.20.10">
    <property type="entry name" value="Severin"/>
    <property type="match status" value="1"/>
</dbReference>
<feature type="compositionally biased region" description="Basic and acidic residues" evidence="13">
    <location>
        <begin position="179"/>
        <end position="269"/>
    </location>
</feature>
<dbReference type="InterPro" id="IPR035717">
    <property type="entry name" value="Drebrin-like_SH3"/>
</dbReference>
<protein>
    <recommendedName>
        <fullName evidence="11">Coactosin-like protein</fullName>
    </recommendedName>
</protein>
<dbReference type="SUPFAM" id="SSF55753">
    <property type="entry name" value="Actin depolymerizing proteins"/>
    <property type="match status" value="1"/>
</dbReference>
<evidence type="ECO:0000256" key="12">
    <source>
        <dbReference type="PROSITE-ProRule" id="PRU00192"/>
    </source>
</evidence>
<evidence type="ECO:0000256" key="3">
    <source>
        <dbReference type="ARBA" id="ARBA00022443"/>
    </source>
</evidence>
<evidence type="ECO:0000313" key="17">
    <source>
        <dbReference type="Proteomes" id="UP001165289"/>
    </source>
</evidence>
<dbReference type="Pfam" id="PF00241">
    <property type="entry name" value="Cofilin_ADF"/>
    <property type="match status" value="1"/>
</dbReference>
<comment type="caution">
    <text evidence="16">The sequence shown here is derived from an EMBL/GenBank/DDBJ whole genome shotgun (WGS) entry which is preliminary data.</text>
</comment>
<feature type="region of interest" description="Disordered" evidence="13">
    <location>
        <begin position="157"/>
        <end position="327"/>
    </location>
</feature>
<dbReference type="AlphaFoldDB" id="A0AAV7K8D4"/>
<dbReference type="GO" id="GO:0005884">
    <property type="term" value="C:actin filament"/>
    <property type="evidence" value="ECO:0007669"/>
    <property type="project" value="TreeGrafter"/>
</dbReference>
<name>A0AAV7K8D4_9METZ</name>
<organism evidence="16 17">
    <name type="scientific">Oopsacas minuta</name>
    <dbReference type="NCBI Taxonomy" id="111878"/>
    <lineage>
        <taxon>Eukaryota</taxon>
        <taxon>Metazoa</taxon>
        <taxon>Porifera</taxon>
        <taxon>Hexactinellida</taxon>
        <taxon>Hexasterophora</taxon>
        <taxon>Lyssacinosida</taxon>
        <taxon>Leucopsacidae</taxon>
        <taxon>Oopsacas</taxon>
    </lineage>
</organism>
<sequence length="472" mass="53547">MERIDLATHGKKIGAACEEIRNATSSNTWVVFGYEGKSPTIVIKEKGEDWEELVDEMSASKILYAYVRIVDPNTGLNKFVLINWSGEGVPSSIKGPRAYHIPDIERLVHTKHVMINARNEDDLDEKYVKNKVAKSSGSNYSFHKEKAKEAEAVGPVGSNYKKTDAKGEITSSGRSKFWQKQDTEEQGRIQGENERLTRTRSEAERSQKERDSLESSARDQRIEERQRTVDSQKAQERDQLARQQDERKMREQEQFDLAGREMIQDKESASHQIPNYRQEASNLQGSDPMQQYTQQATPSVVHPSYEEPERTPMRPPLPQEVDDSPRRGEYEPAVVSDEELTYDTAQDIIAPLATQEYDQVTQQSEYSQAVDVEMYDEIGETIKGVHIQEPDQQKDSEDIYDEIDTTAVAPTQDQAGFSVRAIYDYAAAEEGEISFDPGDIITNVDPIDEGWWQGTAPNGEYGLFPATYVEQI</sequence>
<dbReference type="PROSITE" id="PS50002">
    <property type="entry name" value="SH3"/>
    <property type="match status" value="1"/>
</dbReference>
<reference evidence="16 17" key="1">
    <citation type="journal article" date="2023" name="BMC Biol.">
        <title>The compact genome of the sponge Oopsacas minuta (Hexactinellida) is lacking key metazoan core genes.</title>
        <authorList>
            <person name="Santini S."/>
            <person name="Schenkelaars Q."/>
            <person name="Jourda C."/>
            <person name="Duchesne M."/>
            <person name="Belahbib H."/>
            <person name="Rocher C."/>
            <person name="Selva M."/>
            <person name="Riesgo A."/>
            <person name="Vervoort M."/>
            <person name="Leys S.P."/>
            <person name="Kodjabachian L."/>
            <person name="Le Bivic A."/>
            <person name="Borchiellini C."/>
            <person name="Claverie J.M."/>
            <person name="Renard E."/>
        </authorList>
    </citation>
    <scope>NUCLEOTIDE SEQUENCE [LARGE SCALE GENOMIC DNA]</scope>
    <source>
        <strain evidence="16">SPO-2</strain>
    </source>
</reference>
<evidence type="ECO:0000256" key="13">
    <source>
        <dbReference type="SAM" id="MobiDB-lite"/>
    </source>
</evidence>
<comment type="subunit">
    <text evidence="10">Interacts with 5-lipoxygenase (ALOX5/5LO) in a calcium-independent manner. Binds to F-actin with a stoichiometry of 1:2.</text>
</comment>
<keyword evidence="17" id="KW-1185">Reference proteome</keyword>
<dbReference type="GO" id="GO:0016301">
    <property type="term" value="F:kinase activity"/>
    <property type="evidence" value="ECO:0007669"/>
    <property type="project" value="UniProtKB-KW"/>
</dbReference>
<dbReference type="SUPFAM" id="SSF50044">
    <property type="entry name" value="SH3-domain"/>
    <property type="match status" value="1"/>
</dbReference>
<evidence type="ECO:0000256" key="6">
    <source>
        <dbReference type="ARBA" id="ARBA00023203"/>
    </source>
</evidence>
<dbReference type="FunFam" id="2.30.30.40:FF:000046">
    <property type="entry name" value="Drebrin-like protein isoform B"/>
    <property type="match status" value="1"/>
</dbReference>
<evidence type="ECO:0000256" key="11">
    <source>
        <dbReference type="ARBA" id="ARBA00068121"/>
    </source>
</evidence>
<comment type="similarity">
    <text evidence="8">Belongs to the actin-binding proteins ADF family. Coactosin subfamily.</text>
</comment>
<dbReference type="InterPro" id="IPR036028">
    <property type="entry name" value="SH3-like_dom_sf"/>
</dbReference>
<dbReference type="GO" id="GO:0051015">
    <property type="term" value="F:actin filament binding"/>
    <property type="evidence" value="ECO:0007669"/>
    <property type="project" value="TreeGrafter"/>
</dbReference>
<keyword evidence="5" id="KW-0175">Coiled coil</keyword>
<accession>A0AAV7K8D4</accession>
<evidence type="ECO:0000313" key="16">
    <source>
        <dbReference type="EMBL" id="KAI6657464.1"/>
    </source>
</evidence>
<proteinExistence type="inferred from homology"/>
<evidence type="ECO:0000256" key="5">
    <source>
        <dbReference type="ARBA" id="ARBA00023054"/>
    </source>
</evidence>
<feature type="compositionally biased region" description="Polar residues" evidence="13">
    <location>
        <begin position="270"/>
        <end position="298"/>
    </location>
</feature>
<dbReference type="SMART" id="SM00326">
    <property type="entry name" value="SH3"/>
    <property type="match status" value="1"/>
</dbReference>
<dbReference type="InterPro" id="IPR001452">
    <property type="entry name" value="SH3_domain"/>
</dbReference>
<comment type="similarity">
    <text evidence="2">Belongs to the ABP1 family.</text>
</comment>
<comment type="function">
    <text evidence="9">Binds to F-actin in a calcium-independent manner. Has no direct effect on actin depolymerization. Acts as a chaperone for ALOX5 (5LO), influencing both its stability and activity in leukotrienes synthesis.</text>
</comment>
<dbReference type="GO" id="GO:0030833">
    <property type="term" value="P:regulation of actin filament polymerization"/>
    <property type="evidence" value="ECO:0007669"/>
    <property type="project" value="TreeGrafter"/>
</dbReference>
<evidence type="ECO:0000256" key="2">
    <source>
        <dbReference type="ARBA" id="ARBA00011039"/>
    </source>
</evidence>
<evidence type="ECO:0000256" key="9">
    <source>
        <dbReference type="ARBA" id="ARBA00058385"/>
    </source>
</evidence>
<feature type="compositionally biased region" description="Polar residues" evidence="13">
    <location>
        <begin position="169"/>
        <end position="178"/>
    </location>
</feature>
<keyword evidence="4" id="KW-0963">Cytoplasm</keyword>
<dbReference type="InterPro" id="IPR029006">
    <property type="entry name" value="ADF-H/Gelsolin-like_dom_sf"/>
</dbReference>
<dbReference type="Proteomes" id="UP001165289">
    <property type="component" value="Unassembled WGS sequence"/>
</dbReference>
<dbReference type="PANTHER" id="PTHR10829:SF25">
    <property type="entry name" value="DREBRIN-LIKE PROTEIN"/>
    <property type="match status" value="1"/>
</dbReference>
<keyword evidence="3 12" id="KW-0728">SH3 domain</keyword>
<dbReference type="CDD" id="cd11281">
    <property type="entry name" value="ADF_drebrin_like"/>
    <property type="match status" value="1"/>
</dbReference>
<evidence type="ECO:0000256" key="7">
    <source>
        <dbReference type="ARBA" id="ARBA00023212"/>
    </source>
</evidence>
<feature type="domain" description="SH3" evidence="14">
    <location>
        <begin position="414"/>
        <end position="472"/>
    </location>
</feature>
<comment type="subcellular location">
    <subcellularLocation>
        <location evidence="1">Cytoplasm</location>
        <location evidence="1">Cytoskeleton</location>
    </subcellularLocation>
</comment>
<keyword evidence="7" id="KW-0206">Cytoskeleton</keyword>
<dbReference type="Pfam" id="PF00018">
    <property type="entry name" value="SH3_1"/>
    <property type="match status" value="1"/>
</dbReference>
<dbReference type="InterPro" id="IPR002108">
    <property type="entry name" value="ADF-H"/>
</dbReference>
<evidence type="ECO:0000256" key="1">
    <source>
        <dbReference type="ARBA" id="ARBA00004245"/>
    </source>
</evidence>
<gene>
    <name evidence="16" type="ORF">LOD99_210</name>
</gene>
<dbReference type="CDD" id="cd11960">
    <property type="entry name" value="SH3_Abp1_eu"/>
    <property type="match status" value="1"/>
</dbReference>
<dbReference type="EMBL" id="JAKMXF010000111">
    <property type="protein sequence ID" value="KAI6657464.1"/>
    <property type="molecule type" value="Genomic_DNA"/>
</dbReference>
<evidence type="ECO:0000259" key="15">
    <source>
        <dbReference type="PROSITE" id="PS51263"/>
    </source>
</evidence>
<dbReference type="Gene3D" id="2.30.30.40">
    <property type="entry name" value="SH3 Domains"/>
    <property type="match status" value="1"/>
</dbReference>
<dbReference type="FunFam" id="3.40.20.10:FF:000018">
    <property type="entry name" value="Coactosin-like 1"/>
    <property type="match status" value="1"/>
</dbReference>
<evidence type="ECO:0000256" key="10">
    <source>
        <dbReference type="ARBA" id="ARBA00062335"/>
    </source>
</evidence>
<dbReference type="GO" id="GO:0030864">
    <property type="term" value="C:cortical actin cytoskeleton"/>
    <property type="evidence" value="ECO:0007669"/>
    <property type="project" value="TreeGrafter"/>
</dbReference>
<keyword evidence="16" id="KW-0808">Transferase</keyword>
<feature type="domain" description="ADF-H" evidence="15">
    <location>
        <begin position="5"/>
        <end position="133"/>
    </location>
</feature>
<dbReference type="PANTHER" id="PTHR10829">
    <property type="entry name" value="CORTACTIN AND DREBRIN"/>
    <property type="match status" value="1"/>
</dbReference>
<evidence type="ECO:0000256" key="4">
    <source>
        <dbReference type="ARBA" id="ARBA00022490"/>
    </source>
</evidence>
<dbReference type="PROSITE" id="PS51263">
    <property type="entry name" value="ADF_H"/>
    <property type="match status" value="1"/>
</dbReference>
<keyword evidence="16" id="KW-0418">Kinase</keyword>
<evidence type="ECO:0000259" key="14">
    <source>
        <dbReference type="PROSITE" id="PS50002"/>
    </source>
</evidence>